<dbReference type="Proteomes" id="UP000001399">
    <property type="component" value="Chromosome"/>
</dbReference>
<reference evidence="2" key="1">
    <citation type="journal article" date="2011" name="J. Bacteriol.">
        <title>Genome sequences of eight morphologically diverse alphaproteobacteria.</title>
        <authorList>
            <consortium name="US DOE Joint Genome Institute"/>
            <person name="Brown P.J."/>
            <person name="Kysela D.T."/>
            <person name="Buechlein A."/>
            <person name="Hemmerich C."/>
            <person name="Brun Y.V."/>
        </authorList>
    </citation>
    <scope>NUCLEOTIDE SEQUENCE [LARGE SCALE GENOMIC DNA]</scope>
    <source>
        <strain evidence="2">ATCC 17100 / ATH 3.1.1 / DSM 162 / LMG 4299</strain>
    </source>
</reference>
<dbReference type="KEGG" id="rva:Rvan_2574"/>
<dbReference type="RefSeq" id="WP_013420167.1">
    <property type="nucleotide sequence ID" value="NC_014664.1"/>
</dbReference>
<proteinExistence type="predicted"/>
<dbReference type="EMBL" id="CP002292">
    <property type="protein sequence ID" value="ADP71789.1"/>
    <property type="molecule type" value="Genomic_DNA"/>
</dbReference>
<organism evidence="1 2">
    <name type="scientific">Rhodomicrobium vannielii (strain ATCC 17100 / DSM 162 / LMG 4299 / NCIMB 10020 / ATH 3.1.1)</name>
    <dbReference type="NCBI Taxonomy" id="648757"/>
    <lineage>
        <taxon>Bacteria</taxon>
        <taxon>Pseudomonadati</taxon>
        <taxon>Pseudomonadota</taxon>
        <taxon>Alphaproteobacteria</taxon>
        <taxon>Hyphomicrobiales</taxon>
        <taxon>Hyphomicrobiaceae</taxon>
        <taxon>Rhodomicrobium</taxon>
    </lineage>
</organism>
<name>E3I6S1_RHOVT</name>
<sequence length="184" mass="20589">MSNTLPHPTFGETEPLIRDLIARAPHLINPSSGIANDFINQYNEALLLLENLPVLLPEMIDELLAWKPKTYVAYFESSPLSGGDVAIRVYKLLDDEFRSTFEKRIAVMNAIAQQAIYLIRAMQSKAGDLKSEQVECFCRVISKRLRIEIEKAVDLINHGGDEPKETSQVMADRLMAAVADVQSS</sequence>
<dbReference type="OrthoDB" id="7172864at2"/>
<accession>E3I6S1</accession>
<keyword evidence="2" id="KW-1185">Reference proteome</keyword>
<protein>
    <submittedName>
        <fullName evidence="1">Uncharacterized protein</fullName>
    </submittedName>
</protein>
<evidence type="ECO:0000313" key="1">
    <source>
        <dbReference type="EMBL" id="ADP71789.1"/>
    </source>
</evidence>
<dbReference type="STRING" id="648757.Rvan_2574"/>
<dbReference type="eggNOG" id="ENOG5032HB8">
    <property type="taxonomic scope" value="Bacteria"/>
</dbReference>
<dbReference type="AlphaFoldDB" id="E3I6S1"/>
<dbReference type="HOGENOM" id="CLU_124286_1_0_5"/>
<evidence type="ECO:0000313" key="2">
    <source>
        <dbReference type="Proteomes" id="UP000001399"/>
    </source>
</evidence>
<gene>
    <name evidence="1" type="ordered locus">Rvan_2574</name>
</gene>